<dbReference type="InterPro" id="IPR027417">
    <property type="entry name" value="P-loop_NTPase"/>
</dbReference>
<dbReference type="InterPro" id="IPR001650">
    <property type="entry name" value="Helicase_C-like"/>
</dbReference>
<name>A0AAD6BWX6_9EURO</name>
<evidence type="ECO:0000256" key="4">
    <source>
        <dbReference type="ARBA" id="ARBA00022723"/>
    </source>
</evidence>
<dbReference type="InterPro" id="IPR036389">
    <property type="entry name" value="RNase_III_sf"/>
</dbReference>
<evidence type="ECO:0000256" key="7">
    <source>
        <dbReference type="ARBA" id="ARBA00022801"/>
    </source>
</evidence>
<dbReference type="GeneID" id="81606351"/>
<dbReference type="PROSITE" id="PS51192">
    <property type="entry name" value="HELICASE_ATP_BIND_1"/>
    <property type="match status" value="1"/>
</dbReference>
<dbReference type="GO" id="GO:0003723">
    <property type="term" value="F:RNA binding"/>
    <property type="evidence" value="ECO:0007669"/>
    <property type="project" value="UniProtKB-UniRule"/>
</dbReference>
<dbReference type="Pfam" id="PF00270">
    <property type="entry name" value="DEAD"/>
    <property type="match status" value="1"/>
</dbReference>
<dbReference type="GO" id="GO:0046872">
    <property type="term" value="F:metal ion binding"/>
    <property type="evidence" value="ECO:0007669"/>
    <property type="project" value="UniProtKB-KW"/>
</dbReference>
<keyword evidence="5" id="KW-0677">Repeat</keyword>
<organism evidence="20 21">
    <name type="scientific">Penicillium daleae</name>
    <dbReference type="NCBI Taxonomy" id="63821"/>
    <lineage>
        <taxon>Eukaryota</taxon>
        <taxon>Fungi</taxon>
        <taxon>Dikarya</taxon>
        <taxon>Ascomycota</taxon>
        <taxon>Pezizomycotina</taxon>
        <taxon>Eurotiomycetes</taxon>
        <taxon>Eurotiomycetidae</taxon>
        <taxon>Eurotiales</taxon>
        <taxon>Aspergillaceae</taxon>
        <taxon>Penicillium</taxon>
    </lineage>
</organism>
<dbReference type="GO" id="GO:0005737">
    <property type="term" value="C:cytoplasm"/>
    <property type="evidence" value="ECO:0007669"/>
    <property type="project" value="TreeGrafter"/>
</dbReference>
<comment type="cofactor">
    <cofactor evidence="2">
        <name>Mg(2+)</name>
        <dbReference type="ChEBI" id="CHEBI:18420"/>
    </cofactor>
</comment>
<evidence type="ECO:0000256" key="15">
    <source>
        <dbReference type="PROSITE-ProRule" id="PRU00657"/>
    </source>
</evidence>
<keyword evidence="8" id="KW-0347">Helicase</keyword>
<keyword evidence="7" id="KW-0378">Hydrolase</keyword>
<dbReference type="RefSeq" id="XP_056760862.1">
    <property type="nucleotide sequence ID" value="XM_056916108.1"/>
</dbReference>
<feature type="domain" description="Helicase ATP-binding" evidence="17">
    <location>
        <begin position="35"/>
        <end position="215"/>
    </location>
</feature>
<evidence type="ECO:0000259" key="16">
    <source>
        <dbReference type="PROSITE" id="PS50142"/>
    </source>
</evidence>
<evidence type="ECO:0000259" key="19">
    <source>
        <dbReference type="PROSITE" id="PS51327"/>
    </source>
</evidence>
<keyword evidence="12" id="KW-0051">Antiviral defense</keyword>
<dbReference type="PANTHER" id="PTHR14950">
    <property type="entry name" value="DICER-RELATED"/>
    <property type="match status" value="1"/>
</dbReference>
<dbReference type="Proteomes" id="UP001213681">
    <property type="component" value="Unassembled WGS sequence"/>
</dbReference>
<evidence type="ECO:0000256" key="12">
    <source>
        <dbReference type="ARBA" id="ARBA00023118"/>
    </source>
</evidence>
<sequence length="1370" mass="154898">MEAMDESPDGALPPAVNLDANGMASYKPRGYQLEMLEASEQQNIIVAMDTGSGKTHIAVLRIISELERCPADKLVWFLAPTVALCLQQHDVIASQIPSAKTRVLIGADNVDRWTEQAIWNKALKDVRVVCATHAVLSDALNHGFVRMSQLALLVFDEAHHCTRGHPANKIMQYHYHPTRANLGPHAVPRILGLTASPIVRSKPQELQLIEANLDAICKTPRRHRSELLEHVHRPQLECIPYPPWEIKHGFLGSRLLRSLIKCVKAYAIREDPYFEMLREHPEGAVEAEKLLRTGVTFCGEQMTKFLERSCDMYAELGGWATDYFIQASIDQLRRSIENDDSMTALDREERVYLLELLLGMPLLEDTVENIHISPKLEILLSFLDKMDHSEFSGIIFAKTRSVVSVLTRLLSLHPATKDRFRCASFVGWSNNASRKESLGDLLTRDMQRDTLSEFKAGRKNLLIGTDVLEEGLDVSSCRLVICYDKPANLKSFVQRRGRARHKQSTYAIMLSTEDDSLVLSKWQDLERTMIEAYQNEERQRQDAWKLEATREDVDESLFVASTSARLSAEDAMQHLHHFCSVLPVDQYVDNRPMFSFEEDLSGLIRGTVTLPNSVHPAVRRTQGKRWWRTENAARKEAAFQTYKSLWKYGLVNDNLLPLTRKPELRFTEEMAMPALIDCSAQYDPYIDLAQDWVMQELHTTSITVSDNNTGAVNEDLLMSIVLPKSMPAPHPLTFFWENETSMTVTFGKSQPVGPMPTAEIIQQMRTITAMYLQAPSSRLQGADRDYVALFVPSIPVEQLGTWIQQYEGIEQAVDLYARDQNISPVGIIRDTAKYSEPRLFRMWHESQPLEIECRSLPKRRNLLQYRNPSQMADGTEEARPKIHVIPAVGCTVDRLPWKKSMFGLFISSILDRVEAIMVAHKLNETILKGAGIENLSHVLTAITTPLAQAPTHYQLYEFFGDSVLKFTVSCQLFFTQPTWHEGYLSESRDKLIKNLRLARAALDTGLDQFILNDRFTPRKWNAPLISTKSVDAASRPKRELSMKVLADVVEALIGAAYMDGGMKRAQACLHRFLPEIDLQAAVPPREQDPALASNLLDLERISTLIGYTFQDASLLTEALTHPSCEHDMRTQSYQRIEYLGDAVLDMAIVSVFAELNQEIPEGRMTLIKHSVVNAGLLAFLCMEMTIDDMYLWKFLRFNGPVIRAARDASVARHQELREEILHELHFGSKHPWELFSRLRPDKFMSDIVESTIGAIFIDSGVDLSLSHCTAFLERLGLLSYLRRVIADNVDVQHPRNKAQDLLGKTAGKLAFKPRRVEAKGVAATYLCTATMNKKQLAVIEGCASADEAEIKTALWVIEKFHEGQLAAAVA</sequence>
<accession>A0AAD6BWX6</accession>
<dbReference type="SUPFAM" id="SSF52540">
    <property type="entry name" value="P-loop containing nucleoside triphosphate hydrolases"/>
    <property type="match status" value="1"/>
</dbReference>
<dbReference type="InterPro" id="IPR005034">
    <property type="entry name" value="Dicer_dimerisation"/>
</dbReference>
<dbReference type="GO" id="GO:0005634">
    <property type="term" value="C:nucleus"/>
    <property type="evidence" value="ECO:0007669"/>
    <property type="project" value="TreeGrafter"/>
</dbReference>
<keyword evidence="11 15" id="KW-0694">RNA-binding</keyword>
<keyword evidence="10" id="KW-0460">Magnesium</keyword>
<dbReference type="GO" id="GO:0030422">
    <property type="term" value="P:siRNA processing"/>
    <property type="evidence" value="ECO:0007669"/>
    <property type="project" value="TreeGrafter"/>
</dbReference>
<evidence type="ECO:0000259" key="18">
    <source>
        <dbReference type="PROSITE" id="PS51194"/>
    </source>
</evidence>
<dbReference type="FunFam" id="1.10.1520.10:FF:000032">
    <property type="entry name" value="Dicer-like protein 2"/>
    <property type="match status" value="1"/>
</dbReference>
<dbReference type="SMART" id="SM00535">
    <property type="entry name" value="RIBOc"/>
    <property type="match status" value="2"/>
</dbReference>
<feature type="domain" description="RNase III" evidence="16">
    <location>
        <begin position="919"/>
        <end position="1061"/>
    </location>
</feature>
<dbReference type="EMBL" id="JAPVEA010000009">
    <property type="protein sequence ID" value="KAJ5433571.1"/>
    <property type="molecule type" value="Genomic_DNA"/>
</dbReference>
<evidence type="ECO:0000256" key="13">
    <source>
        <dbReference type="ARBA" id="ARBA00023211"/>
    </source>
</evidence>
<keyword evidence="13" id="KW-0464">Manganese</keyword>
<dbReference type="CDD" id="cd18802">
    <property type="entry name" value="SF2_C_dicer"/>
    <property type="match status" value="1"/>
</dbReference>
<dbReference type="InterPro" id="IPR000999">
    <property type="entry name" value="RNase_III_dom"/>
</dbReference>
<keyword evidence="6" id="KW-0547">Nucleotide-binding</keyword>
<reference evidence="20" key="2">
    <citation type="journal article" date="2023" name="IMA Fungus">
        <title>Comparative genomic study of the Penicillium genus elucidates a diverse pangenome and 15 lateral gene transfer events.</title>
        <authorList>
            <person name="Petersen C."/>
            <person name="Sorensen T."/>
            <person name="Nielsen M.R."/>
            <person name="Sondergaard T.E."/>
            <person name="Sorensen J.L."/>
            <person name="Fitzpatrick D.A."/>
            <person name="Frisvad J.C."/>
            <person name="Nielsen K.L."/>
        </authorList>
    </citation>
    <scope>NUCLEOTIDE SEQUENCE</scope>
    <source>
        <strain evidence="20">IBT 16125</strain>
    </source>
</reference>
<evidence type="ECO:0000256" key="5">
    <source>
        <dbReference type="ARBA" id="ARBA00022737"/>
    </source>
</evidence>
<dbReference type="GO" id="GO:0004386">
    <property type="term" value="F:helicase activity"/>
    <property type="evidence" value="ECO:0007669"/>
    <property type="project" value="UniProtKB-KW"/>
</dbReference>
<evidence type="ECO:0000256" key="8">
    <source>
        <dbReference type="ARBA" id="ARBA00022806"/>
    </source>
</evidence>
<feature type="domain" description="Dicer dsRNA-binding fold" evidence="19">
    <location>
        <begin position="571"/>
        <end position="665"/>
    </location>
</feature>
<gene>
    <name evidence="20" type="ORF">N7458_012727</name>
</gene>
<evidence type="ECO:0000256" key="1">
    <source>
        <dbReference type="ARBA" id="ARBA00001936"/>
    </source>
</evidence>
<dbReference type="GO" id="GO:0004525">
    <property type="term" value="F:ribonuclease III activity"/>
    <property type="evidence" value="ECO:0007669"/>
    <property type="project" value="InterPro"/>
</dbReference>
<evidence type="ECO:0000313" key="21">
    <source>
        <dbReference type="Proteomes" id="UP001213681"/>
    </source>
</evidence>
<evidence type="ECO:0000259" key="17">
    <source>
        <dbReference type="PROSITE" id="PS51192"/>
    </source>
</evidence>
<dbReference type="InterPro" id="IPR038248">
    <property type="entry name" value="Dicer_dimer_sf"/>
</dbReference>
<dbReference type="Gene3D" id="3.30.160.380">
    <property type="entry name" value="Dicer dimerisation domain"/>
    <property type="match status" value="1"/>
</dbReference>
<keyword evidence="4" id="KW-0479">Metal-binding</keyword>
<dbReference type="CDD" id="cd18034">
    <property type="entry name" value="DEXHc_dicer"/>
    <property type="match status" value="1"/>
</dbReference>
<dbReference type="GO" id="GO:0051607">
    <property type="term" value="P:defense response to virus"/>
    <property type="evidence" value="ECO:0007669"/>
    <property type="project" value="UniProtKB-KW"/>
</dbReference>
<feature type="domain" description="RNase III" evidence="16">
    <location>
        <begin position="1098"/>
        <end position="1260"/>
    </location>
</feature>
<dbReference type="FunFam" id="3.40.50.300:FF:002480">
    <property type="entry name" value="Dicer-like protein 2"/>
    <property type="match status" value="1"/>
</dbReference>
<evidence type="ECO:0000256" key="2">
    <source>
        <dbReference type="ARBA" id="ARBA00001946"/>
    </source>
</evidence>
<evidence type="ECO:0000256" key="3">
    <source>
        <dbReference type="ARBA" id="ARBA00022721"/>
    </source>
</evidence>
<evidence type="ECO:0000313" key="20">
    <source>
        <dbReference type="EMBL" id="KAJ5433571.1"/>
    </source>
</evidence>
<dbReference type="Pfam" id="PF00636">
    <property type="entry name" value="Ribonuclease_3"/>
    <property type="match status" value="2"/>
</dbReference>
<keyword evidence="3" id="KW-0930">Antiviral protein</keyword>
<dbReference type="Pfam" id="PF00271">
    <property type="entry name" value="Helicase_C"/>
    <property type="match status" value="1"/>
</dbReference>
<dbReference type="Gene3D" id="1.10.1520.10">
    <property type="entry name" value="Ribonuclease III domain"/>
    <property type="match status" value="2"/>
</dbReference>
<evidence type="ECO:0000256" key="10">
    <source>
        <dbReference type="ARBA" id="ARBA00022842"/>
    </source>
</evidence>
<dbReference type="SMART" id="SM00490">
    <property type="entry name" value="HELICc"/>
    <property type="match status" value="1"/>
</dbReference>
<dbReference type="InterPro" id="IPR011545">
    <property type="entry name" value="DEAD/DEAH_box_helicase_dom"/>
</dbReference>
<evidence type="ECO:0000256" key="6">
    <source>
        <dbReference type="ARBA" id="ARBA00022741"/>
    </source>
</evidence>
<protein>
    <submittedName>
        <fullName evidence="20">Dicer-like protein 2</fullName>
    </submittedName>
</protein>
<dbReference type="GO" id="GO:0050688">
    <property type="term" value="P:regulation of defense response to virus"/>
    <property type="evidence" value="ECO:0007669"/>
    <property type="project" value="UniProtKB-KW"/>
</dbReference>
<dbReference type="CDD" id="cd00593">
    <property type="entry name" value="RIBOc"/>
    <property type="match status" value="2"/>
</dbReference>
<comment type="cofactor">
    <cofactor evidence="1">
        <name>Mn(2+)</name>
        <dbReference type="ChEBI" id="CHEBI:29035"/>
    </cofactor>
</comment>
<dbReference type="PROSITE" id="PS51194">
    <property type="entry name" value="HELICASE_CTER"/>
    <property type="match status" value="1"/>
</dbReference>
<dbReference type="PANTHER" id="PTHR14950:SF37">
    <property type="entry name" value="ENDORIBONUCLEASE DICER"/>
    <property type="match status" value="1"/>
</dbReference>
<keyword evidence="9" id="KW-0067">ATP-binding</keyword>
<dbReference type="SMART" id="SM00487">
    <property type="entry name" value="DEXDc"/>
    <property type="match status" value="1"/>
</dbReference>
<feature type="domain" description="Helicase C-terminal" evidence="18">
    <location>
        <begin position="375"/>
        <end position="541"/>
    </location>
</feature>
<dbReference type="Gene3D" id="3.40.50.300">
    <property type="entry name" value="P-loop containing nucleotide triphosphate hydrolases"/>
    <property type="match status" value="2"/>
</dbReference>
<dbReference type="PROSITE" id="PS51327">
    <property type="entry name" value="DICER_DSRBF"/>
    <property type="match status" value="1"/>
</dbReference>
<evidence type="ECO:0000256" key="14">
    <source>
        <dbReference type="ARBA" id="ARBA00025403"/>
    </source>
</evidence>
<dbReference type="PROSITE" id="PS50142">
    <property type="entry name" value="RNASE_3_2"/>
    <property type="match status" value="2"/>
</dbReference>
<keyword evidence="21" id="KW-1185">Reference proteome</keyword>
<dbReference type="Pfam" id="PF03368">
    <property type="entry name" value="Dicer_dimer"/>
    <property type="match status" value="1"/>
</dbReference>
<comment type="caution">
    <text evidence="20">The sequence shown here is derived from an EMBL/GenBank/DDBJ whole genome shotgun (WGS) entry which is preliminary data.</text>
</comment>
<evidence type="ECO:0000256" key="9">
    <source>
        <dbReference type="ARBA" id="ARBA00022840"/>
    </source>
</evidence>
<dbReference type="InterPro" id="IPR014001">
    <property type="entry name" value="Helicase_ATP-bd"/>
</dbReference>
<dbReference type="GO" id="GO:0005524">
    <property type="term" value="F:ATP binding"/>
    <property type="evidence" value="ECO:0007669"/>
    <property type="project" value="UniProtKB-KW"/>
</dbReference>
<comment type="similarity">
    <text evidence="15">Belongs to the helicase family. Dicer subfamily.</text>
</comment>
<proteinExistence type="inferred from homology"/>
<dbReference type="FunFam" id="3.40.50.300:FF:001669">
    <property type="entry name" value="Dicer-like protein 1"/>
    <property type="match status" value="1"/>
</dbReference>
<comment type="function">
    <text evidence="14">Dicer-like endonuclease involved in cleaving double-stranded RNA in the RNA interference (RNAi) pathway. Produces 21 to 25 bp dsRNAs (siRNAs) which target the selective destruction of homologous RNAs leading to sequence-specific suppression of gene expression, called post-transcriptional gene silencing (PTGS). Part of a broad host defense response against viral infection and transposons.</text>
</comment>
<dbReference type="SUPFAM" id="SSF69065">
    <property type="entry name" value="RNase III domain-like"/>
    <property type="match status" value="2"/>
</dbReference>
<reference evidence="20" key="1">
    <citation type="submission" date="2022-12" db="EMBL/GenBank/DDBJ databases">
        <authorList>
            <person name="Petersen C."/>
        </authorList>
    </citation>
    <scope>NUCLEOTIDE SEQUENCE</scope>
    <source>
        <strain evidence="20">IBT 16125</strain>
    </source>
</reference>
<evidence type="ECO:0000256" key="11">
    <source>
        <dbReference type="ARBA" id="ARBA00022884"/>
    </source>
</evidence>